<name>A0A0K2VG52_LEPSM</name>
<sequence length="54" mass="6240">MIIREEAMHNNIQSIVIRLLKILKCRASKVNIGSSMYFLAPFKSLFLHHSVLNI</sequence>
<organism evidence="1">
    <name type="scientific">Lepeophtheirus salmonis</name>
    <name type="common">Salmon louse</name>
    <name type="synonym">Caligus salmonis</name>
    <dbReference type="NCBI Taxonomy" id="72036"/>
    <lineage>
        <taxon>Eukaryota</taxon>
        <taxon>Metazoa</taxon>
        <taxon>Ecdysozoa</taxon>
        <taxon>Arthropoda</taxon>
        <taxon>Crustacea</taxon>
        <taxon>Multicrustacea</taxon>
        <taxon>Hexanauplia</taxon>
        <taxon>Copepoda</taxon>
        <taxon>Siphonostomatoida</taxon>
        <taxon>Caligidae</taxon>
        <taxon>Lepeophtheirus</taxon>
    </lineage>
</organism>
<reference evidence="1" key="1">
    <citation type="submission" date="2014-05" db="EMBL/GenBank/DDBJ databases">
        <authorList>
            <person name="Chronopoulou M."/>
        </authorList>
    </citation>
    <scope>NUCLEOTIDE SEQUENCE</scope>
    <source>
        <tissue evidence="1">Whole organism</tissue>
    </source>
</reference>
<accession>A0A0K2VG52</accession>
<protein>
    <submittedName>
        <fullName evidence="1">Uncharacterized protein</fullName>
    </submittedName>
</protein>
<dbReference type="EMBL" id="HACA01032097">
    <property type="protein sequence ID" value="CDW49458.1"/>
    <property type="molecule type" value="Transcribed_RNA"/>
</dbReference>
<evidence type="ECO:0000313" key="1">
    <source>
        <dbReference type="EMBL" id="CDW49458.1"/>
    </source>
</evidence>
<proteinExistence type="predicted"/>
<dbReference type="AlphaFoldDB" id="A0A0K2VG52"/>